<organism evidence="1 2">
    <name type="scientific">Crassaminicella indica</name>
    <dbReference type="NCBI Taxonomy" id="2855394"/>
    <lineage>
        <taxon>Bacteria</taxon>
        <taxon>Bacillati</taxon>
        <taxon>Bacillota</taxon>
        <taxon>Clostridia</taxon>
        <taxon>Eubacteriales</taxon>
        <taxon>Clostridiaceae</taxon>
        <taxon>Crassaminicella</taxon>
    </lineage>
</organism>
<accession>A0ABX8RDY5</accession>
<sequence>MNKREKRMIWIILILLAVLTCKSLIFDQVKVKGEALLFKQFVEKTVQKEERYNNFLEKIGIASKKIVDIKKVHNDGSSRILVYFGEKAKEIKISGAYRATVRGYIFHVIPYKEFKLESKWEEEK</sequence>
<protein>
    <submittedName>
        <fullName evidence="1">Uncharacterized protein</fullName>
    </submittedName>
</protein>
<name>A0ABX8RDY5_9CLOT</name>
<evidence type="ECO:0000313" key="1">
    <source>
        <dbReference type="EMBL" id="QXM07290.1"/>
    </source>
</evidence>
<dbReference type="Proteomes" id="UP000886818">
    <property type="component" value="Chromosome"/>
</dbReference>
<keyword evidence="2" id="KW-1185">Reference proteome</keyword>
<proteinExistence type="predicted"/>
<gene>
    <name evidence="1" type="ORF">KVH43_06285</name>
</gene>
<dbReference type="EMBL" id="CP078093">
    <property type="protein sequence ID" value="QXM07290.1"/>
    <property type="molecule type" value="Genomic_DNA"/>
</dbReference>
<reference evidence="1" key="1">
    <citation type="submission" date="2021-07" db="EMBL/GenBank/DDBJ databases">
        <title>Complete genome sequence of Crassaminicella sp. 143-21, isolated from a deep-sea hydrothermal vent.</title>
        <authorList>
            <person name="Li X."/>
        </authorList>
    </citation>
    <scope>NUCLEOTIDE SEQUENCE</scope>
    <source>
        <strain evidence="1">143-21</strain>
    </source>
</reference>
<evidence type="ECO:0000313" key="2">
    <source>
        <dbReference type="Proteomes" id="UP000886818"/>
    </source>
</evidence>
<dbReference type="RefSeq" id="WP_218283976.1">
    <property type="nucleotide sequence ID" value="NZ_CP078093.1"/>
</dbReference>